<keyword evidence="2" id="KW-1185">Reference proteome</keyword>
<evidence type="ECO:0000313" key="1">
    <source>
        <dbReference type="EMBL" id="GBP70385.1"/>
    </source>
</evidence>
<proteinExistence type="predicted"/>
<sequence>MVRELLNSPLESVATKVLAYKVFMRPLLVYEWYDEKRARDMKSLEICALAHIFRTRDKNLLYSLYSDVDVNNYIRLNNLNWQRASRCKPSVLHRLLQQHSRFDEDLTVYFDNES</sequence>
<dbReference type="Proteomes" id="UP000299102">
    <property type="component" value="Unassembled WGS sequence"/>
</dbReference>
<evidence type="ECO:0000313" key="2">
    <source>
        <dbReference type="Proteomes" id="UP000299102"/>
    </source>
</evidence>
<dbReference type="OrthoDB" id="7254037at2759"/>
<comment type="caution">
    <text evidence="1">The sequence shown here is derived from an EMBL/GenBank/DDBJ whole genome shotgun (WGS) entry which is preliminary data.</text>
</comment>
<dbReference type="EMBL" id="BGZK01001072">
    <property type="protein sequence ID" value="GBP70385.1"/>
    <property type="molecule type" value="Genomic_DNA"/>
</dbReference>
<reference evidence="1 2" key="1">
    <citation type="journal article" date="2019" name="Commun. Biol.">
        <title>The bagworm genome reveals a unique fibroin gene that provides high tensile strength.</title>
        <authorList>
            <person name="Kono N."/>
            <person name="Nakamura H."/>
            <person name="Ohtoshi R."/>
            <person name="Tomita M."/>
            <person name="Numata K."/>
            <person name="Arakawa K."/>
        </authorList>
    </citation>
    <scope>NUCLEOTIDE SEQUENCE [LARGE SCALE GENOMIC DNA]</scope>
</reference>
<gene>
    <name evidence="1" type="ORF">EVAR_45652_1</name>
</gene>
<name>A0A4C1Y7G7_EUMVA</name>
<dbReference type="AlphaFoldDB" id="A0A4C1Y7G7"/>
<protein>
    <submittedName>
        <fullName evidence="1">Uncharacterized protein</fullName>
    </submittedName>
</protein>
<accession>A0A4C1Y7G7</accession>
<organism evidence="1 2">
    <name type="scientific">Eumeta variegata</name>
    <name type="common">Bagworm moth</name>
    <name type="synonym">Eumeta japonica</name>
    <dbReference type="NCBI Taxonomy" id="151549"/>
    <lineage>
        <taxon>Eukaryota</taxon>
        <taxon>Metazoa</taxon>
        <taxon>Ecdysozoa</taxon>
        <taxon>Arthropoda</taxon>
        <taxon>Hexapoda</taxon>
        <taxon>Insecta</taxon>
        <taxon>Pterygota</taxon>
        <taxon>Neoptera</taxon>
        <taxon>Endopterygota</taxon>
        <taxon>Lepidoptera</taxon>
        <taxon>Glossata</taxon>
        <taxon>Ditrysia</taxon>
        <taxon>Tineoidea</taxon>
        <taxon>Psychidae</taxon>
        <taxon>Oiketicinae</taxon>
        <taxon>Eumeta</taxon>
    </lineage>
</organism>